<organism evidence="2 3">
    <name type="scientific">Evansella alkalicola</name>
    <dbReference type="NCBI Taxonomy" id="745819"/>
    <lineage>
        <taxon>Bacteria</taxon>
        <taxon>Bacillati</taxon>
        <taxon>Bacillota</taxon>
        <taxon>Bacilli</taxon>
        <taxon>Bacillales</taxon>
        <taxon>Bacillaceae</taxon>
        <taxon>Evansella</taxon>
    </lineage>
</organism>
<keyword evidence="1" id="KW-1133">Transmembrane helix</keyword>
<evidence type="ECO:0000313" key="2">
    <source>
        <dbReference type="EMBL" id="MBU9720080.1"/>
    </source>
</evidence>
<keyword evidence="1" id="KW-0812">Transmembrane</keyword>
<feature type="transmembrane region" description="Helical" evidence="1">
    <location>
        <begin position="293"/>
        <end position="313"/>
    </location>
</feature>
<feature type="transmembrane region" description="Helical" evidence="1">
    <location>
        <begin position="20"/>
        <end position="39"/>
    </location>
</feature>
<keyword evidence="1" id="KW-0472">Membrane</keyword>
<dbReference type="Pfam" id="PF12679">
    <property type="entry name" value="ABC2_membrane_2"/>
    <property type="match status" value="1"/>
</dbReference>
<keyword evidence="3" id="KW-1185">Reference proteome</keyword>
<feature type="transmembrane region" description="Helical" evidence="1">
    <location>
        <begin position="237"/>
        <end position="256"/>
    </location>
</feature>
<feature type="transmembrane region" description="Helical" evidence="1">
    <location>
        <begin position="110"/>
        <end position="131"/>
    </location>
</feature>
<dbReference type="PANTHER" id="PTHR37305">
    <property type="entry name" value="INTEGRAL MEMBRANE PROTEIN-RELATED"/>
    <property type="match status" value="1"/>
</dbReference>
<evidence type="ECO:0000256" key="1">
    <source>
        <dbReference type="SAM" id="Phobius"/>
    </source>
</evidence>
<name>A0ABS6JNF4_9BACI</name>
<dbReference type="PANTHER" id="PTHR37305:SF1">
    <property type="entry name" value="MEMBRANE PROTEIN"/>
    <property type="match status" value="1"/>
</dbReference>
<reference evidence="2 3" key="1">
    <citation type="submission" date="2021-06" db="EMBL/GenBank/DDBJ databases">
        <title>Bacillus sp. RD4P76, an endophyte from a halophyte.</title>
        <authorList>
            <person name="Sun J.-Q."/>
        </authorList>
    </citation>
    <scope>NUCLEOTIDE SEQUENCE [LARGE SCALE GENOMIC DNA]</scope>
    <source>
        <strain evidence="2 3">JCM 17098</strain>
    </source>
</reference>
<accession>A0ABS6JNF4</accession>
<protein>
    <submittedName>
        <fullName evidence="2">ABC transporter permease</fullName>
    </submittedName>
</protein>
<evidence type="ECO:0000313" key="3">
    <source>
        <dbReference type="Proteomes" id="UP000790580"/>
    </source>
</evidence>
<comment type="caution">
    <text evidence="2">The sequence shown here is derived from an EMBL/GenBank/DDBJ whole genome shotgun (WGS) entry which is preliminary data.</text>
</comment>
<dbReference type="EMBL" id="JAHQCR010000011">
    <property type="protein sequence ID" value="MBU9720080.1"/>
    <property type="molecule type" value="Genomic_DNA"/>
</dbReference>
<dbReference type="RefSeq" id="WP_088073708.1">
    <property type="nucleotide sequence ID" value="NZ_JAHQCR010000011.1"/>
</dbReference>
<feature type="transmembrane region" description="Helical" evidence="1">
    <location>
        <begin position="152"/>
        <end position="182"/>
    </location>
</feature>
<proteinExistence type="predicted"/>
<dbReference type="Proteomes" id="UP000790580">
    <property type="component" value="Unassembled WGS sequence"/>
</dbReference>
<feature type="transmembrane region" description="Helical" evidence="1">
    <location>
        <begin position="212"/>
        <end position="230"/>
    </location>
</feature>
<sequence>MISLLKNEWIKLWTKKQPWIFVILIVVITVGISFLYQALESNMGSGNQSGDWQVGLEMEIESDQELMNSSDAEAWDRDMAEMRVEQNQAYLEAGVNPNAVTNISFLNDTFLMAASFITLFSVIVASTVVSSELNTGTIKQLLIRPFERWQFLLSKFIIVVLFSLILIVILFVTMLLMGTILFETASWGSAVLEWGAEGNFVAPGHELIFSKLGLYTLNMLVFVIISFCISTLFKSQALAVGVGIFTLFFTNISQPFGMLLENKAWYKFIILPHLSLPEYARQGTLIEGVTLPFSLMIIAVYCIILMTITTVYFQKKDIAY</sequence>
<gene>
    <name evidence="2" type="ORF">KS407_01320</name>
</gene>